<dbReference type="CDD" id="cd01335">
    <property type="entry name" value="Radical_SAM"/>
    <property type="match status" value="1"/>
</dbReference>
<dbReference type="Gene3D" id="3.80.30.20">
    <property type="entry name" value="tm_1862 like domain"/>
    <property type="match status" value="1"/>
</dbReference>
<reference evidence="9" key="1">
    <citation type="submission" date="2021-01" db="EMBL/GenBank/DDBJ databases">
        <title>Whole genome shotgun sequence of Rugosimonospora africana NBRC 104875.</title>
        <authorList>
            <person name="Komaki H."/>
            <person name="Tamura T."/>
        </authorList>
    </citation>
    <scope>NUCLEOTIDE SEQUENCE</scope>
    <source>
        <strain evidence="9">NBRC 104875</strain>
    </source>
</reference>
<gene>
    <name evidence="9" type="ORF">Raf01_95720</name>
</gene>
<dbReference type="Proteomes" id="UP000642748">
    <property type="component" value="Unassembled WGS sequence"/>
</dbReference>
<dbReference type="InterPro" id="IPR034466">
    <property type="entry name" value="Methyltransferase_Class_B"/>
</dbReference>
<keyword evidence="4" id="KW-0949">S-adenosyl-L-methionine</keyword>
<dbReference type="RefSeq" id="WP_203924780.1">
    <property type="nucleotide sequence ID" value="NZ_BONZ01000129.1"/>
</dbReference>
<dbReference type="SFLD" id="SFLDS00029">
    <property type="entry name" value="Radical_SAM"/>
    <property type="match status" value="1"/>
</dbReference>
<dbReference type="Gene3D" id="3.40.50.280">
    <property type="entry name" value="Cobalamin-binding domain"/>
    <property type="match status" value="1"/>
</dbReference>
<evidence type="ECO:0000256" key="5">
    <source>
        <dbReference type="ARBA" id="ARBA00022723"/>
    </source>
</evidence>
<dbReference type="GO" id="GO:0003824">
    <property type="term" value="F:catalytic activity"/>
    <property type="evidence" value="ECO:0007669"/>
    <property type="project" value="InterPro"/>
</dbReference>
<dbReference type="SFLD" id="SFLDG01123">
    <property type="entry name" value="methyltransferase_(Class_B)"/>
    <property type="match status" value="1"/>
</dbReference>
<keyword evidence="6" id="KW-0408">Iron</keyword>
<evidence type="ECO:0000313" key="10">
    <source>
        <dbReference type="Proteomes" id="UP000642748"/>
    </source>
</evidence>
<dbReference type="SUPFAM" id="SSF102114">
    <property type="entry name" value="Radical SAM enzymes"/>
    <property type="match status" value="1"/>
</dbReference>
<dbReference type="InterPro" id="IPR006638">
    <property type="entry name" value="Elp3/MiaA/NifB-like_rSAM"/>
</dbReference>
<keyword evidence="2" id="KW-0489">Methyltransferase</keyword>
<dbReference type="GO" id="GO:0046872">
    <property type="term" value="F:metal ion binding"/>
    <property type="evidence" value="ECO:0007669"/>
    <property type="project" value="UniProtKB-KW"/>
</dbReference>
<evidence type="ECO:0000256" key="4">
    <source>
        <dbReference type="ARBA" id="ARBA00022691"/>
    </source>
</evidence>
<dbReference type="InterPro" id="IPR023404">
    <property type="entry name" value="rSAM_horseshoe"/>
</dbReference>
<organism evidence="9 10">
    <name type="scientific">Rugosimonospora africana</name>
    <dbReference type="NCBI Taxonomy" id="556532"/>
    <lineage>
        <taxon>Bacteria</taxon>
        <taxon>Bacillati</taxon>
        <taxon>Actinomycetota</taxon>
        <taxon>Actinomycetes</taxon>
        <taxon>Micromonosporales</taxon>
        <taxon>Micromonosporaceae</taxon>
        <taxon>Rugosimonospora</taxon>
    </lineage>
</organism>
<accession>A0A8J3VWK2</accession>
<keyword evidence="10" id="KW-1185">Reference proteome</keyword>
<dbReference type="SFLD" id="SFLDG01082">
    <property type="entry name" value="B12-binding_domain_containing"/>
    <property type="match status" value="1"/>
</dbReference>
<evidence type="ECO:0000256" key="6">
    <source>
        <dbReference type="ARBA" id="ARBA00023004"/>
    </source>
</evidence>
<dbReference type="PANTHER" id="PTHR43409:SF7">
    <property type="entry name" value="BLL1977 PROTEIN"/>
    <property type="match status" value="1"/>
</dbReference>
<feature type="domain" description="Radical SAM core" evidence="8">
    <location>
        <begin position="238"/>
        <end position="475"/>
    </location>
</feature>
<protein>
    <recommendedName>
        <fullName evidence="8">Radical SAM core domain-containing protein</fullName>
    </recommendedName>
</protein>
<keyword evidence="3" id="KW-0808">Transferase</keyword>
<dbReference type="InterPro" id="IPR007197">
    <property type="entry name" value="rSAM"/>
</dbReference>
<dbReference type="GO" id="GO:0051539">
    <property type="term" value="F:4 iron, 4 sulfur cluster binding"/>
    <property type="evidence" value="ECO:0007669"/>
    <property type="project" value="UniProtKB-KW"/>
</dbReference>
<dbReference type="SMART" id="SM00729">
    <property type="entry name" value="Elp3"/>
    <property type="match status" value="1"/>
</dbReference>
<keyword evidence="7" id="KW-0411">Iron-sulfur</keyword>
<evidence type="ECO:0000256" key="7">
    <source>
        <dbReference type="ARBA" id="ARBA00023014"/>
    </source>
</evidence>
<evidence type="ECO:0000256" key="1">
    <source>
        <dbReference type="ARBA" id="ARBA00001966"/>
    </source>
</evidence>
<comment type="caution">
    <text evidence="9">The sequence shown here is derived from an EMBL/GenBank/DDBJ whole genome shotgun (WGS) entry which is preliminary data.</text>
</comment>
<dbReference type="Pfam" id="PF04055">
    <property type="entry name" value="Radical_SAM"/>
    <property type="match status" value="1"/>
</dbReference>
<dbReference type="PROSITE" id="PS51918">
    <property type="entry name" value="RADICAL_SAM"/>
    <property type="match status" value="1"/>
</dbReference>
<sequence>MIMVDCLLVGFNDSDFGAYVNSVKKMGEDSGAFQDLRLAYVDHDGKPYRALDVLTEFHNEVSAGPPAHFHNSDFLWPVITSLGTYLHRAGCTFDYVNLFHLEKDKLREKLASQDVLTVAITTTLYVVAEPIIEIVAFVRKYAPRAKIVIGGPYIANQSKVFSGPDLEAFLDYLGGDIYVIGQEGEKTLARLIKALRSDVGLHNVPNLAYRKGDTFALTPPEVESNPLEENMVDYSLFPSGDFGAFVTTRTAKSCPFSCAFCGFPQRAGKYTYLDLEYVERELDRIKEIPSVSTVTFIDDTFNVPKVRFREILRMMIRKDYGFHWNCFYRSDHGDAETIKLMRDAGCEGVFLGVESGSDAMLKTMNKTARRRDYLSALEVLNDAGISSYASLIVGFPGETPDTVAETVSLIEEGRPEFYRAQLWYCDRITPIWGKRNEYGIRGAGFNWSHNTMSSATATEIIYDLFTSITGSIWLPQFGFEQWSVFYLQRKGMAKEQIKTFLRNFNAAIADQLAHPGRFEISPQILPALKESCRF</sequence>
<comment type="cofactor">
    <cofactor evidence="1">
        <name>[4Fe-4S] cluster</name>
        <dbReference type="ChEBI" id="CHEBI:49883"/>
    </cofactor>
</comment>
<dbReference type="EMBL" id="BONZ01000129">
    <property type="protein sequence ID" value="GIH21400.1"/>
    <property type="molecule type" value="Genomic_DNA"/>
</dbReference>
<evidence type="ECO:0000259" key="8">
    <source>
        <dbReference type="PROSITE" id="PS51918"/>
    </source>
</evidence>
<dbReference type="InterPro" id="IPR031003">
    <property type="entry name" value="BcpD_PhpK_rSAM"/>
</dbReference>
<evidence type="ECO:0000256" key="3">
    <source>
        <dbReference type="ARBA" id="ARBA00022679"/>
    </source>
</evidence>
<keyword evidence="5" id="KW-0479">Metal-binding</keyword>
<name>A0A8J3VWK2_9ACTN</name>
<dbReference type="InterPro" id="IPR051198">
    <property type="entry name" value="BchE-like"/>
</dbReference>
<dbReference type="NCBIfam" id="TIGR04479">
    <property type="entry name" value="bcpD_PhpK_rSAM"/>
    <property type="match status" value="1"/>
</dbReference>
<evidence type="ECO:0000313" key="9">
    <source>
        <dbReference type="EMBL" id="GIH21400.1"/>
    </source>
</evidence>
<dbReference type="InterPro" id="IPR058240">
    <property type="entry name" value="rSAM_sf"/>
</dbReference>
<evidence type="ECO:0000256" key="2">
    <source>
        <dbReference type="ARBA" id="ARBA00022603"/>
    </source>
</evidence>
<proteinExistence type="predicted"/>
<dbReference type="AlphaFoldDB" id="A0A8J3VWK2"/>
<dbReference type="PANTHER" id="PTHR43409">
    <property type="entry name" value="ANAEROBIC MAGNESIUM-PROTOPORPHYRIN IX MONOMETHYL ESTER CYCLASE-RELATED"/>
    <property type="match status" value="1"/>
</dbReference>